<evidence type="ECO:0000256" key="1">
    <source>
        <dbReference type="SAM" id="MobiDB-lite"/>
    </source>
</evidence>
<proteinExistence type="predicted"/>
<evidence type="ECO:0000313" key="3">
    <source>
        <dbReference type="Proteomes" id="UP000324222"/>
    </source>
</evidence>
<dbReference type="EMBL" id="VSRR010006904">
    <property type="protein sequence ID" value="MPC45811.1"/>
    <property type="molecule type" value="Genomic_DNA"/>
</dbReference>
<accession>A0A5B7FEY0</accession>
<dbReference type="AlphaFoldDB" id="A0A5B7FEY0"/>
<protein>
    <submittedName>
        <fullName evidence="2">Uncharacterized protein</fullName>
    </submittedName>
</protein>
<gene>
    <name evidence="2" type="ORF">E2C01_039516</name>
</gene>
<organism evidence="2 3">
    <name type="scientific">Portunus trituberculatus</name>
    <name type="common">Swimming crab</name>
    <name type="synonym">Neptunus trituberculatus</name>
    <dbReference type="NCBI Taxonomy" id="210409"/>
    <lineage>
        <taxon>Eukaryota</taxon>
        <taxon>Metazoa</taxon>
        <taxon>Ecdysozoa</taxon>
        <taxon>Arthropoda</taxon>
        <taxon>Crustacea</taxon>
        <taxon>Multicrustacea</taxon>
        <taxon>Malacostraca</taxon>
        <taxon>Eumalacostraca</taxon>
        <taxon>Eucarida</taxon>
        <taxon>Decapoda</taxon>
        <taxon>Pleocyemata</taxon>
        <taxon>Brachyura</taxon>
        <taxon>Eubrachyura</taxon>
        <taxon>Portunoidea</taxon>
        <taxon>Portunidae</taxon>
        <taxon>Portuninae</taxon>
        <taxon>Portunus</taxon>
    </lineage>
</organism>
<name>A0A5B7FEY0_PORTR</name>
<evidence type="ECO:0000313" key="2">
    <source>
        <dbReference type="EMBL" id="MPC45811.1"/>
    </source>
</evidence>
<feature type="compositionally biased region" description="Basic and acidic residues" evidence="1">
    <location>
        <begin position="78"/>
        <end position="94"/>
    </location>
</feature>
<keyword evidence="3" id="KW-1185">Reference proteome</keyword>
<sequence length="94" mass="9967">MGVSACTCQTDHKYGRWPEGTLGADSQKTTTVGQSLAAARHRQAINQPLLQPRAGREEVVGGKQRGGGDMGGKGRQAKSREKSEDRLTTSEKGG</sequence>
<feature type="region of interest" description="Disordered" evidence="1">
    <location>
        <begin position="47"/>
        <end position="94"/>
    </location>
</feature>
<dbReference type="Proteomes" id="UP000324222">
    <property type="component" value="Unassembled WGS sequence"/>
</dbReference>
<reference evidence="2 3" key="1">
    <citation type="submission" date="2019-05" db="EMBL/GenBank/DDBJ databases">
        <title>Another draft genome of Portunus trituberculatus and its Hox gene families provides insights of decapod evolution.</title>
        <authorList>
            <person name="Jeong J.-H."/>
            <person name="Song I."/>
            <person name="Kim S."/>
            <person name="Choi T."/>
            <person name="Kim D."/>
            <person name="Ryu S."/>
            <person name="Kim W."/>
        </authorList>
    </citation>
    <scope>NUCLEOTIDE SEQUENCE [LARGE SCALE GENOMIC DNA]</scope>
    <source>
        <tissue evidence="2">Muscle</tissue>
    </source>
</reference>
<feature type="compositionally biased region" description="Gly residues" evidence="1">
    <location>
        <begin position="63"/>
        <end position="74"/>
    </location>
</feature>
<comment type="caution">
    <text evidence="2">The sequence shown here is derived from an EMBL/GenBank/DDBJ whole genome shotgun (WGS) entry which is preliminary data.</text>
</comment>